<evidence type="ECO:0000256" key="2">
    <source>
        <dbReference type="ARBA" id="ARBA00023125"/>
    </source>
</evidence>
<gene>
    <name evidence="6" type="ORF">FIV42_08175</name>
</gene>
<evidence type="ECO:0000256" key="3">
    <source>
        <dbReference type="ARBA" id="ARBA00023163"/>
    </source>
</evidence>
<evidence type="ECO:0000256" key="4">
    <source>
        <dbReference type="SAM" id="MobiDB-lite"/>
    </source>
</evidence>
<protein>
    <submittedName>
        <fullName evidence="6">Helix-turn-helix transcriptional regulator</fullName>
    </submittedName>
</protein>
<dbReference type="InterPro" id="IPR009057">
    <property type="entry name" value="Homeodomain-like_sf"/>
</dbReference>
<keyword evidence="7" id="KW-1185">Reference proteome</keyword>
<dbReference type="Gene3D" id="1.10.10.60">
    <property type="entry name" value="Homeodomain-like"/>
    <property type="match status" value="1"/>
</dbReference>
<dbReference type="AlphaFoldDB" id="A0A4Y6PSE7"/>
<reference evidence="6 7" key="1">
    <citation type="submission" date="2019-06" db="EMBL/GenBank/DDBJ databases">
        <title>Persicimonas caeni gen. nov., sp. nov., a predatory bacterium isolated from solar saltern.</title>
        <authorList>
            <person name="Wang S."/>
        </authorList>
    </citation>
    <scope>NUCLEOTIDE SEQUENCE [LARGE SCALE GENOMIC DNA]</scope>
    <source>
        <strain evidence="6 7">YN101</strain>
    </source>
</reference>
<keyword evidence="1" id="KW-0805">Transcription regulation</keyword>
<dbReference type="Pfam" id="PF12833">
    <property type="entry name" value="HTH_18"/>
    <property type="match status" value="1"/>
</dbReference>
<feature type="compositionally biased region" description="Polar residues" evidence="4">
    <location>
        <begin position="274"/>
        <end position="285"/>
    </location>
</feature>
<name>A0A4Y6PSE7_PERCE</name>
<dbReference type="PROSITE" id="PS01124">
    <property type="entry name" value="HTH_ARAC_FAMILY_2"/>
    <property type="match status" value="1"/>
</dbReference>
<keyword evidence="3" id="KW-0804">Transcription</keyword>
<accession>A0A4Y6PSE7</accession>
<feature type="domain" description="HTH araC/xylS-type" evidence="5">
    <location>
        <begin position="295"/>
        <end position="393"/>
    </location>
</feature>
<evidence type="ECO:0000256" key="1">
    <source>
        <dbReference type="ARBA" id="ARBA00023015"/>
    </source>
</evidence>
<dbReference type="Proteomes" id="UP000315995">
    <property type="component" value="Chromosome"/>
</dbReference>
<dbReference type="EMBL" id="CP041186">
    <property type="protein sequence ID" value="QDG50705.1"/>
    <property type="molecule type" value="Genomic_DNA"/>
</dbReference>
<dbReference type="InterPro" id="IPR018060">
    <property type="entry name" value="HTH_AraC"/>
</dbReference>
<evidence type="ECO:0000313" key="7">
    <source>
        <dbReference type="Proteomes" id="UP000315995"/>
    </source>
</evidence>
<dbReference type="PANTHER" id="PTHR47894:SF1">
    <property type="entry name" value="HTH-TYPE TRANSCRIPTIONAL REGULATOR VQSM"/>
    <property type="match status" value="1"/>
</dbReference>
<sequence>MGLSATEWRDIATLWREVTEIPSYEFERARRRASAGLMSLVGGSHVLMVIQQRIAPESAPLSGFAPVFSQDFGPDLEARQRILQQWQAHEPETALATDPVFQRLAAGIGELRTVRHRGDIDTEEWAQSAVRRLLEQLSLEDRVNVVVPLGEDIEVSYCIDRPQGAPIFSEADSELLLAAIEGLRPLTARFVRRYGFMPGQHSLDLVEQRAVEHLIGPQSLDEIAPTLDLPPAKLAEVADQIYQKLGVGDRVGLMSMWMEGAEPLDPREAHLKQPRSSVPSSQDIPSPQEEGPLVTRVRDAIDQGMQIGEFEIDQVARHLGLSVRGLQRDLGEADTSYRDLVEAARQSRAEVLLTRPWLTFSDIAQKLGYTQVSSFNRAVKRWTGKTPSELRQEFLAEESRDRASD</sequence>
<proteinExistence type="predicted"/>
<keyword evidence="2" id="KW-0238">DNA-binding</keyword>
<dbReference type="RefSeq" id="WP_141197197.1">
    <property type="nucleotide sequence ID" value="NZ_CP041186.1"/>
</dbReference>
<dbReference type="SMART" id="SM00342">
    <property type="entry name" value="HTH_ARAC"/>
    <property type="match status" value="1"/>
</dbReference>
<evidence type="ECO:0000259" key="5">
    <source>
        <dbReference type="PROSITE" id="PS01124"/>
    </source>
</evidence>
<organism evidence="6 7">
    <name type="scientific">Persicimonas caeni</name>
    <dbReference type="NCBI Taxonomy" id="2292766"/>
    <lineage>
        <taxon>Bacteria</taxon>
        <taxon>Deltaproteobacteria</taxon>
        <taxon>Bradymonadales</taxon>
        <taxon>Bradymonadaceae</taxon>
        <taxon>Persicimonas</taxon>
    </lineage>
</organism>
<evidence type="ECO:0000313" key="6">
    <source>
        <dbReference type="EMBL" id="QDG50705.1"/>
    </source>
</evidence>
<dbReference type="GO" id="GO:0003700">
    <property type="term" value="F:DNA-binding transcription factor activity"/>
    <property type="evidence" value="ECO:0007669"/>
    <property type="project" value="InterPro"/>
</dbReference>
<feature type="region of interest" description="Disordered" evidence="4">
    <location>
        <begin position="269"/>
        <end position="291"/>
    </location>
</feature>
<dbReference type="GO" id="GO:0005829">
    <property type="term" value="C:cytosol"/>
    <property type="evidence" value="ECO:0007669"/>
    <property type="project" value="TreeGrafter"/>
</dbReference>
<dbReference type="GO" id="GO:0000976">
    <property type="term" value="F:transcription cis-regulatory region binding"/>
    <property type="evidence" value="ECO:0007669"/>
    <property type="project" value="TreeGrafter"/>
</dbReference>
<dbReference type="SUPFAM" id="SSF46689">
    <property type="entry name" value="Homeodomain-like"/>
    <property type="match status" value="1"/>
</dbReference>
<dbReference type="PANTHER" id="PTHR47894">
    <property type="entry name" value="HTH-TYPE TRANSCRIPTIONAL REGULATOR GADX"/>
    <property type="match status" value="1"/>
</dbReference>